<dbReference type="AlphaFoldDB" id="F0T2H4"/>
<dbReference type="Pfam" id="PF13673">
    <property type="entry name" value="Acetyltransf_10"/>
    <property type="match status" value="1"/>
</dbReference>
<dbReference type="GO" id="GO:0004343">
    <property type="term" value="F:glucosamine 6-phosphate N-acetyltransferase activity"/>
    <property type="evidence" value="ECO:0007669"/>
    <property type="project" value="TreeGrafter"/>
</dbReference>
<gene>
    <name evidence="2" type="ordered locus">Sgly_0950</name>
</gene>
<dbReference type="Proteomes" id="UP000007488">
    <property type="component" value="Chromosome"/>
</dbReference>
<name>F0T2H4_SYNGF</name>
<dbReference type="InterPro" id="IPR039143">
    <property type="entry name" value="GNPNAT1-like"/>
</dbReference>
<keyword evidence="3" id="KW-1185">Reference proteome</keyword>
<sequence length="142" mass="15661">MTGPSIKIGTYAELGTAADELRRQVFIDEQGVPEEEIFDGLSGQAVHTVVFDGGVPVATVRMRQDGDSWRIGLVAVDKSRRGQHLGEKMMRTAMAYIAVHDGREIALTAQQQAKGFYEKLGFRQCGEIKVLESGFVLVPMKY</sequence>
<dbReference type="SUPFAM" id="SSF55729">
    <property type="entry name" value="Acyl-CoA N-acyltransferases (Nat)"/>
    <property type="match status" value="1"/>
</dbReference>
<protein>
    <submittedName>
        <fullName evidence="2">GCN5-related N-acetyltransferase</fullName>
    </submittedName>
</protein>
<evidence type="ECO:0000259" key="1">
    <source>
        <dbReference type="PROSITE" id="PS51186"/>
    </source>
</evidence>
<dbReference type="PANTHER" id="PTHR13355:SF11">
    <property type="entry name" value="GLUCOSAMINE 6-PHOSPHATE N-ACETYLTRANSFERASE"/>
    <property type="match status" value="1"/>
</dbReference>
<reference evidence="2 3" key="1">
    <citation type="journal article" date="2011" name="Stand. Genomic Sci.">
        <title>Complete genome sequence of Syntrophobotulus glycolicus type strain (FlGlyR).</title>
        <authorList>
            <person name="Han C."/>
            <person name="Mwirichia R."/>
            <person name="Chertkov O."/>
            <person name="Held B."/>
            <person name="Lapidus A."/>
            <person name="Nolan M."/>
            <person name="Lucas S."/>
            <person name="Hammon N."/>
            <person name="Deshpande S."/>
            <person name="Cheng J.F."/>
            <person name="Tapia R."/>
            <person name="Goodwin L."/>
            <person name="Pitluck S."/>
            <person name="Huntemann M."/>
            <person name="Liolios K."/>
            <person name="Ivanova N."/>
            <person name="Pagani I."/>
            <person name="Mavromatis K."/>
            <person name="Ovchinikova G."/>
            <person name="Pati A."/>
            <person name="Chen A."/>
            <person name="Palaniappan K."/>
            <person name="Land M."/>
            <person name="Hauser L."/>
            <person name="Brambilla E.M."/>
            <person name="Rohde M."/>
            <person name="Spring S."/>
            <person name="Sikorski J."/>
            <person name="Goker M."/>
            <person name="Woyke T."/>
            <person name="Bristow J."/>
            <person name="Eisen J.A."/>
            <person name="Markowitz V."/>
            <person name="Hugenholtz P."/>
            <person name="Kyrpides N.C."/>
            <person name="Klenk H.P."/>
            <person name="Detter J.C."/>
        </authorList>
    </citation>
    <scope>NUCLEOTIDE SEQUENCE [LARGE SCALE GENOMIC DNA]</scope>
    <source>
        <strain evidence="3">DSM 8271 / FlGlyR</strain>
    </source>
</reference>
<dbReference type="InterPro" id="IPR016181">
    <property type="entry name" value="Acyl_CoA_acyltransferase"/>
</dbReference>
<evidence type="ECO:0000313" key="2">
    <source>
        <dbReference type="EMBL" id="ADY55292.1"/>
    </source>
</evidence>
<reference evidence="3" key="2">
    <citation type="submission" date="2011-02" db="EMBL/GenBank/DDBJ databases">
        <title>The complete genome of Syntrophobotulus glycolicus DSM 8271.</title>
        <authorList>
            <person name="Lucas S."/>
            <person name="Copeland A."/>
            <person name="Lapidus A."/>
            <person name="Bruce D."/>
            <person name="Goodwin L."/>
            <person name="Pitluck S."/>
            <person name="Kyrpides N."/>
            <person name="Mavromatis K."/>
            <person name="Pagani I."/>
            <person name="Ivanova N."/>
            <person name="Mikhailova N."/>
            <person name="Chertkov O."/>
            <person name="Held B."/>
            <person name="Detter J.C."/>
            <person name="Tapia R."/>
            <person name="Han C."/>
            <person name="Land M."/>
            <person name="Hauser L."/>
            <person name="Markowitz V."/>
            <person name="Cheng J.-F."/>
            <person name="Hugenholtz P."/>
            <person name="Woyke T."/>
            <person name="Wu D."/>
            <person name="Spring S."/>
            <person name="Schroeder M."/>
            <person name="Brambilla E."/>
            <person name="Klenk H.-P."/>
            <person name="Eisen J.A."/>
        </authorList>
    </citation>
    <scope>NUCLEOTIDE SEQUENCE [LARGE SCALE GENOMIC DNA]</scope>
    <source>
        <strain evidence="3">DSM 8271 / FlGlyR</strain>
    </source>
</reference>
<dbReference type="InterPro" id="IPR000182">
    <property type="entry name" value="GNAT_dom"/>
</dbReference>
<feature type="domain" description="N-acetyltransferase" evidence="1">
    <location>
        <begin position="6"/>
        <end position="142"/>
    </location>
</feature>
<dbReference type="KEGG" id="sgy:Sgly_0950"/>
<dbReference type="eggNOG" id="COG2153">
    <property type="taxonomic scope" value="Bacteria"/>
</dbReference>
<evidence type="ECO:0000313" key="3">
    <source>
        <dbReference type="Proteomes" id="UP000007488"/>
    </source>
</evidence>
<dbReference type="PROSITE" id="PS51186">
    <property type="entry name" value="GNAT"/>
    <property type="match status" value="1"/>
</dbReference>
<dbReference type="EMBL" id="CP002547">
    <property type="protein sequence ID" value="ADY55292.1"/>
    <property type="molecule type" value="Genomic_DNA"/>
</dbReference>
<accession>F0T2H4</accession>
<dbReference type="HOGENOM" id="CLU_056607_6_4_9"/>
<dbReference type="STRING" id="645991.Sgly_0950"/>
<dbReference type="RefSeq" id="WP_013624163.1">
    <property type="nucleotide sequence ID" value="NC_015172.1"/>
</dbReference>
<proteinExistence type="predicted"/>
<organism evidence="2 3">
    <name type="scientific">Syntrophobotulus glycolicus (strain DSM 8271 / FlGlyR)</name>
    <dbReference type="NCBI Taxonomy" id="645991"/>
    <lineage>
        <taxon>Bacteria</taxon>
        <taxon>Bacillati</taxon>
        <taxon>Bacillota</taxon>
        <taxon>Clostridia</taxon>
        <taxon>Eubacteriales</taxon>
        <taxon>Desulfitobacteriaceae</taxon>
        <taxon>Syntrophobotulus</taxon>
    </lineage>
</organism>
<dbReference type="Gene3D" id="3.40.630.30">
    <property type="match status" value="1"/>
</dbReference>
<dbReference type="PANTHER" id="PTHR13355">
    <property type="entry name" value="GLUCOSAMINE 6-PHOSPHATE N-ACETYLTRANSFERASE"/>
    <property type="match status" value="1"/>
</dbReference>
<dbReference type="CDD" id="cd04301">
    <property type="entry name" value="NAT_SF"/>
    <property type="match status" value="1"/>
</dbReference>